<reference evidence="10" key="1">
    <citation type="submission" date="2016-10" db="EMBL/GenBank/DDBJ databases">
        <authorList>
            <person name="Varghese N."/>
            <person name="Submissions S."/>
        </authorList>
    </citation>
    <scope>NUCLEOTIDE SEQUENCE [LARGE SCALE GENOMIC DNA]</scope>
    <source>
        <strain evidence="10">NLAE-zl-G277</strain>
    </source>
</reference>
<dbReference type="GO" id="GO:0022857">
    <property type="term" value="F:transmembrane transporter activity"/>
    <property type="evidence" value="ECO:0007669"/>
    <property type="project" value="TreeGrafter"/>
</dbReference>
<dbReference type="PANTHER" id="PTHR33362:SF2">
    <property type="entry name" value="TRAP TRANSPORTER LARGE PERMEASE PROTEIN"/>
    <property type="match status" value="1"/>
</dbReference>
<feature type="transmembrane region" description="Helical" evidence="7">
    <location>
        <begin position="364"/>
        <end position="387"/>
    </location>
</feature>
<feature type="domain" description="TRAP C4-dicarboxylate transport system permease DctM subunit" evidence="8">
    <location>
        <begin position="12"/>
        <end position="423"/>
    </location>
</feature>
<dbReference type="NCBIfam" id="TIGR00786">
    <property type="entry name" value="dctM"/>
    <property type="match status" value="1"/>
</dbReference>
<evidence type="ECO:0000256" key="4">
    <source>
        <dbReference type="ARBA" id="ARBA00022692"/>
    </source>
</evidence>
<dbReference type="AlphaFoldDB" id="A0A1I0IA16"/>
<feature type="transmembrane region" description="Helical" evidence="7">
    <location>
        <begin position="85"/>
        <end position="111"/>
    </location>
</feature>
<feature type="transmembrane region" description="Helical" evidence="7">
    <location>
        <begin position="218"/>
        <end position="240"/>
    </location>
</feature>
<feature type="transmembrane region" description="Helical" evidence="7">
    <location>
        <begin position="55"/>
        <end position="73"/>
    </location>
</feature>
<evidence type="ECO:0000259" key="8">
    <source>
        <dbReference type="Pfam" id="PF06808"/>
    </source>
</evidence>
<keyword evidence="10" id="KW-1185">Reference proteome</keyword>
<dbReference type="Pfam" id="PF06808">
    <property type="entry name" value="DctM"/>
    <property type="match status" value="1"/>
</dbReference>
<evidence type="ECO:0000313" key="10">
    <source>
        <dbReference type="Proteomes" id="UP000198508"/>
    </source>
</evidence>
<evidence type="ECO:0000256" key="7">
    <source>
        <dbReference type="SAM" id="Phobius"/>
    </source>
</evidence>
<dbReference type="STRING" id="460384.SAMN05216313_12021"/>
<dbReference type="InterPro" id="IPR004681">
    <property type="entry name" value="TRAP_DctM"/>
</dbReference>
<name>A0A1I0IA16_9FIRM</name>
<gene>
    <name evidence="9" type="ORF">SAMN05216313_12021</name>
</gene>
<evidence type="ECO:0000313" key="9">
    <source>
        <dbReference type="EMBL" id="SET93264.1"/>
    </source>
</evidence>
<evidence type="ECO:0000256" key="5">
    <source>
        <dbReference type="ARBA" id="ARBA00022989"/>
    </source>
</evidence>
<feature type="transmembrane region" description="Helical" evidence="7">
    <location>
        <begin position="407"/>
        <end position="433"/>
    </location>
</feature>
<dbReference type="Proteomes" id="UP000198508">
    <property type="component" value="Unassembled WGS sequence"/>
</dbReference>
<comment type="subcellular location">
    <subcellularLocation>
        <location evidence="1">Cell inner membrane</location>
        <topology evidence="1">Multi-pass membrane protein</topology>
    </subcellularLocation>
</comment>
<evidence type="ECO:0000256" key="2">
    <source>
        <dbReference type="ARBA" id="ARBA00022475"/>
    </source>
</evidence>
<evidence type="ECO:0000256" key="3">
    <source>
        <dbReference type="ARBA" id="ARBA00022519"/>
    </source>
</evidence>
<organism evidence="9 10">
    <name type="scientific">Enterocloster lavalensis</name>
    <dbReference type="NCBI Taxonomy" id="460384"/>
    <lineage>
        <taxon>Bacteria</taxon>
        <taxon>Bacillati</taxon>
        <taxon>Bacillota</taxon>
        <taxon>Clostridia</taxon>
        <taxon>Lachnospirales</taxon>
        <taxon>Lachnospiraceae</taxon>
        <taxon>Enterocloster</taxon>
    </lineage>
</organism>
<dbReference type="InterPro" id="IPR010656">
    <property type="entry name" value="DctM"/>
</dbReference>
<feature type="transmembrane region" description="Helical" evidence="7">
    <location>
        <begin position="277"/>
        <end position="299"/>
    </location>
</feature>
<feature type="transmembrane region" description="Helical" evidence="7">
    <location>
        <begin position="319"/>
        <end position="344"/>
    </location>
</feature>
<keyword evidence="4 7" id="KW-0812">Transmembrane</keyword>
<keyword evidence="2" id="KW-1003">Cell membrane</keyword>
<dbReference type="GeneID" id="93280601"/>
<proteinExistence type="predicted"/>
<dbReference type="PIRSF" id="PIRSF006066">
    <property type="entry name" value="HI0050"/>
    <property type="match status" value="1"/>
</dbReference>
<feature type="transmembrane region" description="Helical" evidence="7">
    <location>
        <begin position="246"/>
        <end position="265"/>
    </location>
</feature>
<sequence>MTESSIAIMILFGTLIVLMFIRIPIAFSLGISAVVTALYMDIPLMNLFMKMVTSLQNFVIVACPFFVIMAQVMGDGGITKRLMKFCNLIVGRIHGGTALVNILVSMLFGGISGSSTADVSSIGSMLIPAMVDEGYDADYSVAVTVTSSLEGVMIPPSQNMLYYAVASASGISISTLLICGFTPGVLLTLGLAVPAYIVARKRNYPLSEKFPRGERLKVTLDAMLGLGAIIIVVVGITFGICSATESASLAAVYAIAITLLFYRSLNFKQMIKAIKAVTPIMSMSLAIIAASNAFSYVMTSLRVPTLLAEFLLKLSSNNNVIMLLMLVLMLILGCFMDMGVLILLSTPILYPIAVNSLGWNPYQFGVILVFAFAIGLCTPPVGTSLFIGCKIANIPVESSIKAFLPFYIIMLILLILFTYIPALSLGLPTALGLL</sequence>
<protein>
    <submittedName>
        <fullName evidence="9">TRAP transporter, DctM subunit</fullName>
    </submittedName>
</protein>
<keyword evidence="3" id="KW-0997">Cell inner membrane</keyword>
<dbReference type="GO" id="GO:0005886">
    <property type="term" value="C:plasma membrane"/>
    <property type="evidence" value="ECO:0007669"/>
    <property type="project" value="UniProtKB-SubCell"/>
</dbReference>
<accession>A0A1I0IA16</accession>
<keyword evidence="6 7" id="KW-0472">Membrane</keyword>
<feature type="transmembrane region" description="Helical" evidence="7">
    <location>
        <begin position="171"/>
        <end position="197"/>
    </location>
</feature>
<dbReference type="RefSeq" id="WP_092366620.1">
    <property type="nucleotide sequence ID" value="NZ_CAKXUV010000014.1"/>
</dbReference>
<keyword evidence="5 7" id="KW-1133">Transmembrane helix</keyword>
<evidence type="ECO:0000256" key="6">
    <source>
        <dbReference type="ARBA" id="ARBA00023136"/>
    </source>
</evidence>
<feature type="transmembrane region" description="Helical" evidence="7">
    <location>
        <begin position="7"/>
        <end position="35"/>
    </location>
</feature>
<dbReference type="EMBL" id="FOIM01000020">
    <property type="protein sequence ID" value="SET93264.1"/>
    <property type="molecule type" value="Genomic_DNA"/>
</dbReference>
<evidence type="ECO:0000256" key="1">
    <source>
        <dbReference type="ARBA" id="ARBA00004429"/>
    </source>
</evidence>
<dbReference type="PANTHER" id="PTHR33362">
    <property type="entry name" value="SIALIC ACID TRAP TRANSPORTER PERMEASE PROTEIN SIAT-RELATED"/>
    <property type="match status" value="1"/>
</dbReference>